<dbReference type="EMBL" id="CP062796">
    <property type="protein sequence ID" value="QUL98728.1"/>
    <property type="molecule type" value="Genomic_DNA"/>
</dbReference>
<proteinExistence type="predicted"/>
<reference evidence="1" key="2">
    <citation type="journal article" date="2023" name="Biology">
        <title>Prokaryotic Life Associated with Coal-Fire Gas Vents Revealed by Metagenomics.</title>
        <authorList>
            <person name="Kadnikov V.V."/>
            <person name="Mardanov A.V."/>
            <person name="Beletsky A.V."/>
            <person name="Karnachuk O.V."/>
            <person name="Ravin N.V."/>
        </authorList>
    </citation>
    <scope>NUCLEOTIDE SEQUENCE</scope>
    <source>
        <strain evidence="1">Bu02</strain>
    </source>
</reference>
<dbReference type="KEGG" id="fcz:IMF26_01175"/>
<organism evidence="1">
    <name type="scientific">Candidatus Fermentithermobacillus carboniphilus</name>
    <dbReference type="NCBI Taxonomy" id="3085328"/>
    <lineage>
        <taxon>Bacteria</taxon>
        <taxon>Bacillati</taxon>
        <taxon>Bacillota</taxon>
        <taxon>Candidatus Fermentithermobacillia</taxon>
        <taxon>Candidatus Fermentithermobacillales</taxon>
        <taxon>Candidatus Fermentithermobacillaceae</taxon>
        <taxon>Candidatus Fermentithermobacillus</taxon>
    </lineage>
</organism>
<name>A0AAT9LDE7_9FIRM</name>
<reference evidence="1" key="1">
    <citation type="submission" date="2020-10" db="EMBL/GenBank/DDBJ databases">
        <authorList>
            <person name="Kadnikov V."/>
            <person name="Beletsky A.V."/>
            <person name="Mardanov A.V."/>
            <person name="Karnachuk O.V."/>
            <person name="Ravin N.V."/>
        </authorList>
    </citation>
    <scope>NUCLEOTIDE SEQUENCE</scope>
    <source>
        <strain evidence="1">Bu02</strain>
    </source>
</reference>
<dbReference type="AlphaFoldDB" id="A0AAT9LDE7"/>
<evidence type="ECO:0000313" key="1">
    <source>
        <dbReference type="EMBL" id="QUL98728.1"/>
    </source>
</evidence>
<accession>A0AAT9LDE7</accession>
<gene>
    <name evidence="1" type="ORF">IMF26_01175</name>
</gene>
<sequence length="85" mass="9857">MAVLIGILRLELGNKDIVLISDSDHKFIARDGSEEPLTKLLAAYGWQFVDRLGSGIFYRRDGQTLYVDARMFTRRYVIYDLEHHP</sequence>
<protein>
    <submittedName>
        <fullName evidence="1">Uncharacterized protein</fullName>
    </submittedName>
</protein>